<evidence type="ECO:0000313" key="5">
    <source>
        <dbReference type="EMBL" id="PSG91976.1"/>
    </source>
</evidence>
<comment type="caution">
    <text evidence="5">The sequence shown here is derived from an EMBL/GenBank/DDBJ whole genome shotgun (WGS) entry which is preliminary data.</text>
</comment>
<proteinExistence type="predicted"/>
<evidence type="ECO:0000259" key="4">
    <source>
        <dbReference type="PROSITE" id="PS51755"/>
    </source>
</evidence>
<keyword evidence="3" id="KW-0472">Membrane</keyword>
<evidence type="ECO:0000256" key="2">
    <source>
        <dbReference type="PROSITE-ProRule" id="PRU01091"/>
    </source>
</evidence>
<evidence type="ECO:0000313" key="6">
    <source>
        <dbReference type="Proteomes" id="UP000238430"/>
    </source>
</evidence>
<dbReference type="Gene3D" id="1.10.10.10">
    <property type="entry name" value="Winged helix-like DNA-binding domain superfamily/Winged helix DNA-binding domain"/>
    <property type="match status" value="1"/>
</dbReference>
<gene>
    <name evidence="5" type="ORF">C7H61_05205</name>
</gene>
<dbReference type="EMBL" id="PXOT01000020">
    <property type="protein sequence ID" value="PSG91976.1"/>
    <property type="molecule type" value="Genomic_DNA"/>
</dbReference>
<dbReference type="AlphaFoldDB" id="A0A2T1NGJ0"/>
<dbReference type="CDD" id="cd00383">
    <property type="entry name" value="trans_reg_C"/>
    <property type="match status" value="1"/>
</dbReference>
<keyword evidence="3" id="KW-1133">Transmembrane helix</keyword>
<keyword evidence="3" id="KW-0812">Transmembrane</keyword>
<dbReference type="InterPro" id="IPR001867">
    <property type="entry name" value="OmpR/PhoB-type_DNA-bd"/>
</dbReference>
<dbReference type="InterPro" id="IPR016032">
    <property type="entry name" value="Sig_transdc_resp-reg_C-effctor"/>
</dbReference>
<sequence>MLFTILMKLTRLFLKPIIVLILVSMVLQSCTKTQEPATNQVVKIALRDVGHQLLLSNQDSTTVVPPIQDLGDNHYQLQFNTRLSIHPDSLVQQVKTSFKKANLPNNYITEVQRCSDNQVAYSYQMKQDIEQGIVPCSGRALKQDCYTITVAFYTIKTTTSFAYYTIPLALLIIGLLLFIKLRSKPKAIRQPISTNAKTIGSYTFYPEQNKLIKQAKVITLSKKECELLSIFIAQPNQVIKRKTLSKRVWEDHGVVVGRSLDTYISKLRKKLQEDQSIKLTNVHGVGYKLEVE</sequence>
<protein>
    <submittedName>
        <fullName evidence="5">Winged helix family transcriptional regulator</fullName>
    </submittedName>
</protein>
<dbReference type="GO" id="GO:0000160">
    <property type="term" value="P:phosphorelay signal transduction system"/>
    <property type="evidence" value="ECO:0007669"/>
    <property type="project" value="InterPro"/>
</dbReference>
<dbReference type="GO" id="GO:0006355">
    <property type="term" value="P:regulation of DNA-templated transcription"/>
    <property type="evidence" value="ECO:0007669"/>
    <property type="project" value="InterPro"/>
</dbReference>
<dbReference type="GO" id="GO:0003677">
    <property type="term" value="F:DNA binding"/>
    <property type="evidence" value="ECO:0007669"/>
    <property type="project" value="UniProtKB-UniRule"/>
</dbReference>
<accession>A0A2T1NGJ0</accession>
<dbReference type="SMART" id="SM00862">
    <property type="entry name" value="Trans_reg_C"/>
    <property type="match status" value="1"/>
</dbReference>
<dbReference type="PROSITE" id="PS51755">
    <property type="entry name" value="OMPR_PHOB"/>
    <property type="match status" value="1"/>
</dbReference>
<dbReference type="Proteomes" id="UP000238430">
    <property type="component" value="Unassembled WGS sequence"/>
</dbReference>
<dbReference type="SUPFAM" id="SSF46894">
    <property type="entry name" value="C-terminal effector domain of the bipartite response regulators"/>
    <property type="match status" value="1"/>
</dbReference>
<dbReference type="OrthoDB" id="7556122at2"/>
<dbReference type="Pfam" id="PF00486">
    <property type="entry name" value="Trans_reg_C"/>
    <property type="match status" value="1"/>
</dbReference>
<keyword evidence="1 2" id="KW-0238">DNA-binding</keyword>
<feature type="transmembrane region" description="Helical" evidence="3">
    <location>
        <begin position="161"/>
        <end position="179"/>
    </location>
</feature>
<feature type="domain" description="OmpR/PhoB-type" evidence="4">
    <location>
        <begin position="194"/>
        <end position="291"/>
    </location>
</feature>
<evidence type="ECO:0000256" key="1">
    <source>
        <dbReference type="ARBA" id="ARBA00023125"/>
    </source>
</evidence>
<name>A0A2T1NGJ0_9FLAO</name>
<evidence type="ECO:0000256" key="3">
    <source>
        <dbReference type="SAM" id="Phobius"/>
    </source>
</evidence>
<reference evidence="5 6" key="1">
    <citation type="submission" date="2018-03" db="EMBL/GenBank/DDBJ databases">
        <title>Mesoflavibacter sp. HG37 and Mesoflavibacter sp. HG96 sp.nov., two marine bacteria isolated from seawater of Western Pacific Ocean.</title>
        <authorList>
            <person name="Cheng H."/>
            <person name="Wu Y.-H."/>
            <person name="Guo L.-L."/>
            <person name="Xu X.-W."/>
        </authorList>
    </citation>
    <scope>NUCLEOTIDE SEQUENCE [LARGE SCALE GENOMIC DNA]</scope>
    <source>
        <strain evidence="5 6">KCTC 42117</strain>
    </source>
</reference>
<feature type="DNA-binding region" description="OmpR/PhoB-type" evidence="2">
    <location>
        <begin position="194"/>
        <end position="291"/>
    </location>
</feature>
<organism evidence="5 6">
    <name type="scientific">Mesoflavibacter zeaxanthinifaciens subsp. sabulilitoris</name>
    <dbReference type="NCBI Taxonomy" id="1520893"/>
    <lineage>
        <taxon>Bacteria</taxon>
        <taxon>Pseudomonadati</taxon>
        <taxon>Bacteroidota</taxon>
        <taxon>Flavobacteriia</taxon>
        <taxon>Flavobacteriales</taxon>
        <taxon>Flavobacteriaceae</taxon>
        <taxon>Mesoflavibacter</taxon>
    </lineage>
</organism>
<keyword evidence="6" id="KW-1185">Reference proteome</keyword>
<dbReference type="InterPro" id="IPR036388">
    <property type="entry name" value="WH-like_DNA-bd_sf"/>
</dbReference>